<dbReference type="OrthoDB" id="465636at2"/>
<keyword evidence="1" id="KW-0489">Methyltransferase</keyword>
<dbReference type="Pfam" id="PF13489">
    <property type="entry name" value="Methyltransf_23"/>
    <property type="match status" value="1"/>
</dbReference>
<name>A0A2V4AQV4_9PSEU</name>
<gene>
    <name evidence="1" type="ORF">BAY60_21450</name>
</gene>
<keyword evidence="2" id="KW-1185">Reference proteome</keyword>
<protein>
    <submittedName>
        <fullName evidence="1">Methyltransferase</fullName>
    </submittedName>
</protein>
<dbReference type="AlphaFoldDB" id="A0A2V4AQV4"/>
<comment type="caution">
    <text evidence="1">The sequence shown here is derived from an EMBL/GenBank/DDBJ whole genome shotgun (WGS) entry which is preliminary data.</text>
</comment>
<keyword evidence="1" id="KW-0808">Transferase</keyword>
<dbReference type="GO" id="GO:0032259">
    <property type="term" value="P:methylation"/>
    <property type="evidence" value="ECO:0007669"/>
    <property type="project" value="UniProtKB-KW"/>
</dbReference>
<proteinExistence type="predicted"/>
<dbReference type="GO" id="GO:0008168">
    <property type="term" value="F:methyltransferase activity"/>
    <property type="evidence" value="ECO:0007669"/>
    <property type="project" value="UniProtKB-KW"/>
</dbReference>
<dbReference type="SUPFAM" id="SSF53335">
    <property type="entry name" value="S-adenosyl-L-methionine-dependent methyltransferases"/>
    <property type="match status" value="1"/>
</dbReference>
<dbReference type="RefSeq" id="WP_112283030.1">
    <property type="nucleotide sequence ID" value="NZ_MASW01000005.1"/>
</dbReference>
<dbReference type="Proteomes" id="UP000249915">
    <property type="component" value="Unassembled WGS sequence"/>
</dbReference>
<dbReference type="InterPro" id="IPR029063">
    <property type="entry name" value="SAM-dependent_MTases_sf"/>
</dbReference>
<evidence type="ECO:0000313" key="1">
    <source>
        <dbReference type="EMBL" id="PXY22424.1"/>
    </source>
</evidence>
<dbReference type="CDD" id="cd02440">
    <property type="entry name" value="AdoMet_MTases"/>
    <property type="match status" value="1"/>
</dbReference>
<reference evidence="1 2" key="1">
    <citation type="submission" date="2016-07" db="EMBL/GenBank/DDBJ databases">
        <title>Draft genome sequence of Prauserella muralis DSM 45305, isolated from a mould-covered wall in an indoor environment.</title>
        <authorList>
            <person name="Ruckert C."/>
            <person name="Albersmeier A."/>
            <person name="Jiang C.-L."/>
            <person name="Jiang Y."/>
            <person name="Kalinowski J."/>
            <person name="Schneider O."/>
            <person name="Winkler A."/>
            <person name="Zotchev S.B."/>
        </authorList>
    </citation>
    <scope>NUCLEOTIDE SEQUENCE [LARGE SCALE GENOMIC DNA]</scope>
    <source>
        <strain evidence="1 2">DSM 45305</strain>
    </source>
</reference>
<accession>A0A2V4AQV4</accession>
<evidence type="ECO:0000313" key="2">
    <source>
        <dbReference type="Proteomes" id="UP000249915"/>
    </source>
</evidence>
<sequence length="268" mass="29800">MANRKLPDGNDGPSIRHRTKLEIRLPERADVFDQDSEYCSVLLDGEWRRMRFHDYDRIFAVPGLYEQLFHDILDCRSPDVVGKLLKEQIQQDGVTASSLRVLDLGAGNGLVGEQLRTVGAGFLVGVDILPEAKQAALRDRPEVYDDYHVADLTALSPAEHDTLLACRFNALSCVAALGYADIPPRAFRAAFNLVADGGWIAFTIKDRFLSDDDTSGFARLITACRDAGVLHVRATERYRHRLDVRGNPLHYVALVGTKQADIGEELLP</sequence>
<organism evidence="1 2">
    <name type="scientific">Prauserella muralis</name>
    <dbReference type="NCBI Taxonomy" id="588067"/>
    <lineage>
        <taxon>Bacteria</taxon>
        <taxon>Bacillati</taxon>
        <taxon>Actinomycetota</taxon>
        <taxon>Actinomycetes</taxon>
        <taxon>Pseudonocardiales</taxon>
        <taxon>Pseudonocardiaceae</taxon>
        <taxon>Prauserella</taxon>
    </lineage>
</organism>
<dbReference type="EMBL" id="MASW01000005">
    <property type="protein sequence ID" value="PXY22424.1"/>
    <property type="molecule type" value="Genomic_DNA"/>
</dbReference>
<dbReference type="Gene3D" id="3.40.50.150">
    <property type="entry name" value="Vaccinia Virus protein VP39"/>
    <property type="match status" value="1"/>
</dbReference>